<evidence type="ECO:0000256" key="2">
    <source>
        <dbReference type="ARBA" id="ARBA00022448"/>
    </source>
</evidence>
<keyword evidence="9" id="KW-1185">Reference proteome</keyword>
<feature type="transmembrane region" description="Helical" evidence="7">
    <location>
        <begin position="340"/>
        <end position="363"/>
    </location>
</feature>
<evidence type="ECO:0000256" key="7">
    <source>
        <dbReference type="SAM" id="Phobius"/>
    </source>
</evidence>
<evidence type="ECO:0000256" key="5">
    <source>
        <dbReference type="ARBA" id="ARBA00023136"/>
    </source>
</evidence>
<dbReference type="GO" id="GO:0016020">
    <property type="term" value="C:membrane"/>
    <property type="evidence" value="ECO:0007669"/>
    <property type="project" value="UniProtKB-SubCell"/>
</dbReference>
<feature type="transmembrane region" description="Helical" evidence="7">
    <location>
        <begin position="290"/>
        <end position="320"/>
    </location>
</feature>
<evidence type="ECO:0000256" key="1">
    <source>
        <dbReference type="ARBA" id="ARBA00004141"/>
    </source>
</evidence>
<feature type="transmembrane region" description="Helical" evidence="7">
    <location>
        <begin position="456"/>
        <end position="482"/>
    </location>
</feature>
<keyword evidence="2" id="KW-0813">Transport</keyword>
<dbReference type="PIRSF" id="PIRSF006060">
    <property type="entry name" value="AA_transporter"/>
    <property type="match status" value="1"/>
</dbReference>
<dbReference type="PANTHER" id="PTHR45649:SF2">
    <property type="entry name" value="ACID PERMEASE, PUTATIVE-RELATED"/>
    <property type="match status" value="1"/>
</dbReference>
<feature type="compositionally biased region" description="Basic and acidic residues" evidence="6">
    <location>
        <begin position="1"/>
        <end position="15"/>
    </location>
</feature>
<dbReference type="AlphaFoldDB" id="A0A6A6U6E1"/>
<dbReference type="Gene3D" id="1.20.1740.10">
    <property type="entry name" value="Amino acid/polyamine transporter I"/>
    <property type="match status" value="1"/>
</dbReference>
<accession>A0A6A6U6E1</accession>
<dbReference type="Pfam" id="PF13520">
    <property type="entry name" value="AA_permease_2"/>
    <property type="match status" value="1"/>
</dbReference>
<dbReference type="EMBL" id="MU004238">
    <property type="protein sequence ID" value="KAF2667151.1"/>
    <property type="molecule type" value="Genomic_DNA"/>
</dbReference>
<name>A0A6A6U6E1_9PEZI</name>
<evidence type="ECO:0000256" key="4">
    <source>
        <dbReference type="ARBA" id="ARBA00022989"/>
    </source>
</evidence>
<evidence type="ECO:0000313" key="9">
    <source>
        <dbReference type="Proteomes" id="UP000799302"/>
    </source>
</evidence>
<feature type="transmembrane region" description="Helical" evidence="7">
    <location>
        <begin position="81"/>
        <end position="106"/>
    </location>
</feature>
<feature type="transmembrane region" description="Helical" evidence="7">
    <location>
        <begin position="249"/>
        <end position="269"/>
    </location>
</feature>
<keyword evidence="4 7" id="KW-1133">Transmembrane helix</keyword>
<sequence>MDEPKSVHREVKELDTSSPPSSIDLANGTAHDAEDMARLGKKQQFQRNFKYLTILGFTSTLMATWEAVFVSAGLALVDGGLARLIVLLQGFVWTFFATTFCFGAVISSMADMASMAPTTGGQYHWVSEFAPKSKQRFLSYLVGWTSALGWQCGVAAASYLSATMIQGLLVLNYETYTPTRWEGTLLMIAVLFVCTLVNTIGAKHLPLFEGIILVLHIAGFFAIIIPLWAIGPKVPAKVVFTQFYNGGGWSSVGSACMIAQLATVFSFIGPDGAAHMAEEVHDASRTVPRVMISTVILNGVLGFVAVVTFCFCITDLPAALMTTTGYPFIEVFYATTGSKAGTIVMSVILILLLICCGISQLATASRQAFAFARDDGLPFPHIWSKVVKVGVEIPLNSLLVSLSIAVLISLINIGSTAAFNSISSLLVAAEFTSYLISIGCILLKRIRKEPLPPSRWSMGAFALPINIFSVCYIIFVFVMSFFPTSKAGLNPQNMNWSSLVYAVVVGFSVVLYYVHGRHVYKGPVVKIRRD</sequence>
<proteinExistence type="predicted"/>
<feature type="region of interest" description="Disordered" evidence="6">
    <location>
        <begin position="1"/>
        <end position="23"/>
    </location>
</feature>
<feature type="transmembrane region" description="Helical" evidence="7">
    <location>
        <begin position="398"/>
        <end position="419"/>
    </location>
</feature>
<protein>
    <submittedName>
        <fullName evidence="8">Amino acid transporter</fullName>
    </submittedName>
</protein>
<dbReference type="Proteomes" id="UP000799302">
    <property type="component" value="Unassembled WGS sequence"/>
</dbReference>
<evidence type="ECO:0000256" key="3">
    <source>
        <dbReference type="ARBA" id="ARBA00022692"/>
    </source>
</evidence>
<feature type="transmembrane region" description="Helical" evidence="7">
    <location>
        <begin position="181"/>
        <end position="200"/>
    </location>
</feature>
<feature type="transmembrane region" description="Helical" evidence="7">
    <location>
        <begin position="51"/>
        <end position="75"/>
    </location>
</feature>
<reference evidence="8" key="1">
    <citation type="journal article" date="2020" name="Stud. Mycol.">
        <title>101 Dothideomycetes genomes: a test case for predicting lifestyles and emergence of pathogens.</title>
        <authorList>
            <person name="Haridas S."/>
            <person name="Albert R."/>
            <person name="Binder M."/>
            <person name="Bloem J."/>
            <person name="Labutti K."/>
            <person name="Salamov A."/>
            <person name="Andreopoulos B."/>
            <person name="Baker S."/>
            <person name="Barry K."/>
            <person name="Bills G."/>
            <person name="Bluhm B."/>
            <person name="Cannon C."/>
            <person name="Castanera R."/>
            <person name="Culley D."/>
            <person name="Daum C."/>
            <person name="Ezra D."/>
            <person name="Gonzalez J."/>
            <person name="Henrissat B."/>
            <person name="Kuo A."/>
            <person name="Liang C."/>
            <person name="Lipzen A."/>
            <person name="Lutzoni F."/>
            <person name="Magnuson J."/>
            <person name="Mondo S."/>
            <person name="Nolan M."/>
            <person name="Ohm R."/>
            <person name="Pangilinan J."/>
            <person name="Park H.-J."/>
            <person name="Ramirez L."/>
            <person name="Alfaro M."/>
            <person name="Sun H."/>
            <person name="Tritt A."/>
            <person name="Yoshinaga Y."/>
            <person name="Zwiers L.-H."/>
            <person name="Turgeon B."/>
            <person name="Goodwin S."/>
            <person name="Spatafora J."/>
            <person name="Crous P."/>
            <person name="Grigoriev I."/>
        </authorList>
    </citation>
    <scope>NUCLEOTIDE SEQUENCE</scope>
    <source>
        <strain evidence="8">CBS 115976</strain>
    </source>
</reference>
<dbReference type="InterPro" id="IPR002293">
    <property type="entry name" value="AA/rel_permease1"/>
</dbReference>
<feature type="transmembrane region" description="Helical" evidence="7">
    <location>
        <begin position="425"/>
        <end position="444"/>
    </location>
</feature>
<dbReference type="PANTHER" id="PTHR45649">
    <property type="entry name" value="AMINO-ACID PERMEASE BAT1"/>
    <property type="match status" value="1"/>
</dbReference>
<dbReference type="OrthoDB" id="3257095at2759"/>
<evidence type="ECO:0000313" key="8">
    <source>
        <dbReference type="EMBL" id="KAF2667151.1"/>
    </source>
</evidence>
<gene>
    <name evidence="8" type="ORF">BT63DRAFT_416210</name>
</gene>
<comment type="subcellular location">
    <subcellularLocation>
        <location evidence="1">Membrane</location>
        <topology evidence="1">Multi-pass membrane protein</topology>
    </subcellularLocation>
</comment>
<evidence type="ECO:0000256" key="6">
    <source>
        <dbReference type="SAM" id="MobiDB-lite"/>
    </source>
</evidence>
<keyword evidence="3 7" id="KW-0812">Transmembrane</keyword>
<dbReference type="GO" id="GO:0022857">
    <property type="term" value="F:transmembrane transporter activity"/>
    <property type="evidence" value="ECO:0007669"/>
    <property type="project" value="InterPro"/>
</dbReference>
<keyword evidence="5 7" id="KW-0472">Membrane</keyword>
<organism evidence="8 9">
    <name type="scientific">Microthyrium microscopicum</name>
    <dbReference type="NCBI Taxonomy" id="703497"/>
    <lineage>
        <taxon>Eukaryota</taxon>
        <taxon>Fungi</taxon>
        <taxon>Dikarya</taxon>
        <taxon>Ascomycota</taxon>
        <taxon>Pezizomycotina</taxon>
        <taxon>Dothideomycetes</taxon>
        <taxon>Dothideomycetes incertae sedis</taxon>
        <taxon>Microthyriales</taxon>
        <taxon>Microthyriaceae</taxon>
        <taxon>Microthyrium</taxon>
    </lineage>
</organism>
<feature type="transmembrane region" description="Helical" evidence="7">
    <location>
        <begin position="207"/>
        <end position="229"/>
    </location>
</feature>
<feature type="transmembrane region" description="Helical" evidence="7">
    <location>
        <begin position="137"/>
        <end position="161"/>
    </location>
</feature>
<feature type="transmembrane region" description="Helical" evidence="7">
    <location>
        <begin position="494"/>
        <end position="514"/>
    </location>
</feature>